<comment type="caution">
    <text evidence="6">The sequence shown here is derived from an EMBL/GenBank/DDBJ whole genome shotgun (WGS) entry which is preliminary data.</text>
</comment>
<dbReference type="GO" id="GO:0061630">
    <property type="term" value="F:ubiquitin protein ligase activity"/>
    <property type="evidence" value="ECO:0007669"/>
    <property type="project" value="TreeGrafter"/>
</dbReference>
<dbReference type="SMART" id="SM00184">
    <property type="entry name" value="RING"/>
    <property type="match status" value="1"/>
</dbReference>
<proteinExistence type="predicted"/>
<keyword evidence="2 4" id="KW-0863">Zinc-finger</keyword>
<name>A0A8T3BZC7_DENNO</name>
<dbReference type="OrthoDB" id="2384335at2759"/>
<dbReference type="SMR" id="A0A8T3BZC7"/>
<evidence type="ECO:0000256" key="1">
    <source>
        <dbReference type="ARBA" id="ARBA00022723"/>
    </source>
</evidence>
<dbReference type="GO" id="GO:0016567">
    <property type="term" value="P:protein ubiquitination"/>
    <property type="evidence" value="ECO:0007669"/>
    <property type="project" value="TreeGrafter"/>
</dbReference>
<protein>
    <recommendedName>
        <fullName evidence="5">RING-type domain-containing protein</fullName>
    </recommendedName>
</protein>
<keyword evidence="7" id="KW-1185">Reference proteome</keyword>
<dbReference type="InterPro" id="IPR013083">
    <property type="entry name" value="Znf_RING/FYVE/PHD"/>
</dbReference>
<dbReference type="AlphaFoldDB" id="A0A8T3BZC7"/>
<dbReference type="Gene3D" id="3.30.40.10">
    <property type="entry name" value="Zinc/RING finger domain, C3HC4 (zinc finger)"/>
    <property type="match status" value="1"/>
</dbReference>
<dbReference type="Pfam" id="PF13639">
    <property type="entry name" value="zf-RING_2"/>
    <property type="match status" value="1"/>
</dbReference>
<keyword evidence="3" id="KW-0862">Zinc</keyword>
<evidence type="ECO:0000313" key="7">
    <source>
        <dbReference type="Proteomes" id="UP000829196"/>
    </source>
</evidence>
<evidence type="ECO:0000256" key="4">
    <source>
        <dbReference type="PROSITE-ProRule" id="PRU00175"/>
    </source>
</evidence>
<dbReference type="SMART" id="SM00744">
    <property type="entry name" value="RINGv"/>
    <property type="match status" value="1"/>
</dbReference>
<organism evidence="6 7">
    <name type="scientific">Dendrobium nobile</name>
    <name type="common">Orchid</name>
    <dbReference type="NCBI Taxonomy" id="94219"/>
    <lineage>
        <taxon>Eukaryota</taxon>
        <taxon>Viridiplantae</taxon>
        <taxon>Streptophyta</taxon>
        <taxon>Embryophyta</taxon>
        <taxon>Tracheophyta</taxon>
        <taxon>Spermatophyta</taxon>
        <taxon>Magnoliopsida</taxon>
        <taxon>Liliopsida</taxon>
        <taxon>Asparagales</taxon>
        <taxon>Orchidaceae</taxon>
        <taxon>Epidendroideae</taxon>
        <taxon>Malaxideae</taxon>
        <taxon>Dendrobiinae</taxon>
        <taxon>Dendrobium</taxon>
    </lineage>
</organism>
<evidence type="ECO:0000256" key="3">
    <source>
        <dbReference type="ARBA" id="ARBA00022833"/>
    </source>
</evidence>
<keyword evidence="1" id="KW-0479">Metal-binding</keyword>
<dbReference type="SUPFAM" id="SSF57850">
    <property type="entry name" value="RING/U-box"/>
    <property type="match status" value="1"/>
</dbReference>
<reference evidence="6" key="1">
    <citation type="journal article" date="2022" name="Front. Genet.">
        <title>Chromosome-Scale Assembly of the Dendrobium nobile Genome Provides Insights Into the Molecular Mechanism of the Biosynthesis of the Medicinal Active Ingredient of Dendrobium.</title>
        <authorList>
            <person name="Xu Q."/>
            <person name="Niu S.-C."/>
            <person name="Li K.-L."/>
            <person name="Zheng P.-J."/>
            <person name="Zhang X.-J."/>
            <person name="Jia Y."/>
            <person name="Liu Y."/>
            <person name="Niu Y.-X."/>
            <person name="Yu L.-H."/>
            <person name="Chen D.-F."/>
            <person name="Zhang G.-Q."/>
        </authorList>
    </citation>
    <scope>NUCLEOTIDE SEQUENCE</scope>
    <source>
        <tissue evidence="6">Leaf</tissue>
    </source>
</reference>
<sequence length="120" mass="13197">MGISSVPGLGDAFLPLALLPLFLLKDGVSWILLQVMGNHQDTTEVASTMPVASMRHQRQQPGQQGEEEWCCSVCLQGLENGREEVSQIVACNHLFHRACLERWLLVGLGSTCPLCRSTLH</sequence>
<dbReference type="PANTHER" id="PTHR45969">
    <property type="entry name" value="RING ZINC FINGER PROTEIN-RELATED"/>
    <property type="match status" value="1"/>
</dbReference>
<accession>A0A8T3BZC7</accession>
<dbReference type="InterPro" id="IPR001841">
    <property type="entry name" value="Znf_RING"/>
</dbReference>
<evidence type="ECO:0000313" key="6">
    <source>
        <dbReference type="EMBL" id="KAI0523108.1"/>
    </source>
</evidence>
<dbReference type="PROSITE" id="PS50089">
    <property type="entry name" value="ZF_RING_2"/>
    <property type="match status" value="1"/>
</dbReference>
<dbReference type="GO" id="GO:0008270">
    <property type="term" value="F:zinc ion binding"/>
    <property type="evidence" value="ECO:0007669"/>
    <property type="project" value="UniProtKB-KW"/>
</dbReference>
<evidence type="ECO:0000256" key="2">
    <source>
        <dbReference type="ARBA" id="ARBA00022771"/>
    </source>
</evidence>
<dbReference type="InterPro" id="IPR011016">
    <property type="entry name" value="Znf_RING-CH"/>
</dbReference>
<gene>
    <name evidence="6" type="ORF">KFK09_005498</name>
</gene>
<dbReference type="EMBL" id="JAGYWB010000005">
    <property type="protein sequence ID" value="KAI0523108.1"/>
    <property type="molecule type" value="Genomic_DNA"/>
</dbReference>
<dbReference type="Proteomes" id="UP000829196">
    <property type="component" value="Unassembled WGS sequence"/>
</dbReference>
<dbReference type="PANTHER" id="PTHR45969:SF81">
    <property type="entry name" value="OS08G0157400 PROTEIN"/>
    <property type="match status" value="1"/>
</dbReference>
<evidence type="ECO:0000259" key="5">
    <source>
        <dbReference type="PROSITE" id="PS50089"/>
    </source>
</evidence>
<feature type="domain" description="RING-type" evidence="5">
    <location>
        <begin position="71"/>
        <end position="116"/>
    </location>
</feature>